<evidence type="ECO:0000313" key="4">
    <source>
        <dbReference type="Proteomes" id="UP000189513"/>
    </source>
</evidence>
<organism evidence="3 4">
    <name type="scientific">Cyberlindnera fabianii</name>
    <name type="common">Yeast</name>
    <name type="synonym">Hansenula fabianii</name>
    <dbReference type="NCBI Taxonomy" id="36022"/>
    <lineage>
        <taxon>Eukaryota</taxon>
        <taxon>Fungi</taxon>
        <taxon>Dikarya</taxon>
        <taxon>Ascomycota</taxon>
        <taxon>Saccharomycotina</taxon>
        <taxon>Saccharomycetes</taxon>
        <taxon>Phaffomycetales</taxon>
        <taxon>Phaffomycetaceae</taxon>
        <taxon>Cyberlindnera</taxon>
    </lineage>
</organism>
<evidence type="ECO:0000313" key="3">
    <source>
        <dbReference type="EMBL" id="ONH68039.1"/>
    </source>
</evidence>
<evidence type="ECO:0000256" key="1">
    <source>
        <dbReference type="SAM" id="Coils"/>
    </source>
</evidence>
<sequence length="279" mass="32534">MNPLLVLEDEDVWYHILKRDFPTQVHERYTTNRSKIKLFYKQQLDKIKYDYTNLNFDNYIKYEEVRPGNKFKLPSKLVYLKYKEEQIRKEESVVENLRQRMKDMQAKREKNKVVQLDEIIPVSRVRGYTPKPECSTRSKLFQKAHEETKRRRDLFKNPLSLMPPSPPKNRTLPVARPVAIPAKLNMKPTATPPVTSITKPSSPSRKVASIFHAPRRPPKRTSTEASTKSANAVARQSNSTTPSSTRPMTPQSRSSPSQTMEQERRVKKIKLGDYIARRP</sequence>
<accession>A0A1V2L811</accession>
<name>A0A1V2L811_CYBFA</name>
<dbReference type="VEuPathDB" id="FungiDB:BON22_1785"/>
<keyword evidence="4" id="KW-1185">Reference proteome</keyword>
<dbReference type="STRING" id="36022.A0A1V2L811"/>
<reference evidence="4" key="1">
    <citation type="journal article" date="2017" name="Genome Announc.">
        <title>Genome sequences of Cyberlindnera fabianii 65, Pichia kudriavzevii 129, and Saccharomyces cerevisiae 131 isolated from fermented masau fruits in Zimbabwe.</title>
        <authorList>
            <person name="van Rijswijck I.M.H."/>
            <person name="Derks M.F.L."/>
            <person name="Abee T."/>
            <person name="de Ridder D."/>
            <person name="Smid E.J."/>
        </authorList>
    </citation>
    <scope>NUCLEOTIDE SEQUENCE [LARGE SCALE GENOMIC DNA]</scope>
    <source>
        <strain evidence="4">65</strain>
    </source>
</reference>
<gene>
    <name evidence="3" type="ORF">BON22_1785</name>
</gene>
<feature type="compositionally biased region" description="Polar residues" evidence="2">
    <location>
        <begin position="223"/>
        <end position="238"/>
    </location>
</feature>
<dbReference type="EMBL" id="MPUK01000003">
    <property type="protein sequence ID" value="ONH68039.1"/>
    <property type="molecule type" value="Genomic_DNA"/>
</dbReference>
<dbReference type="Proteomes" id="UP000189513">
    <property type="component" value="Unassembled WGS sequence"/>
</dbReference>
<feature type="region of interest" description="Disordered" evidence="2">
    <location>
        <begin position="131"/>
        <end position="279"/>
    </location>
</feature>
<dbReference type="AlphaFoldDB" id="A0A1V2L811"/>
<proteinExistence type="predicted"/>
<comment type="caution">
    <text evidence="3">The sequence shown here is derived from an EMBL/GenBank/DDBJ whole genome shotgun (WGS) entry which is preliminary data.</text>
</comment>
<feature type="coiled-coil region" evidence="1">
    <location>
        <begin position="80"/>
        <end position="114"/>
    </location>
</feature>
<evidence type="ECO:0000256" key="2">
    <source>
        <dbReference type="SAM" id="MobiDB-lite"/>
    </source>
</evidence>
<feature type="compositionally biased region" description="Low complexity" evidence="2">
    <location>
        <begin position="239"/>
        <end position="260"/>
    </location>
</feature>
<protein>
    <submittedName>
        <fullName evidence="3">Elongin-A</fullName>
    </submittedName>
</protein>
<feature type="compositionally biased region" description="Polar residues" evidence="2">
    <location>
        <begin position="192"/>
        <end position="204"/>
    </location>
</feature>
<keyword evidence="1" id="KW-0175">Coiled coil</keyword>